<reference evidence="2" key="1">
    <citation type="submission" date="2019-12" db="EMBL/GenBank/DDBJ databases">
        <title>Genome sequencing and annotation of Brassica cretica.</title>
        <authorList>
            <person name="Studholme D.J."/>
            <person name="Sarris P."/>
        </authorList>
    </citation>
    <scope>NUCLEOTIDE SEQUENCE</scope>
    <source>
        <strain evidence="2">PFS-109/04</strain>
        <tissue evidence="2">Leaf</tissue>
    </source>
</reference>
<accession>A0A8S9NB49</accession>
<evidence type="ECO:0000256" key="1">
    <source>
        <dbReference type="SAM" id="Phobius"/>
    </source>
</evidence>
<gene>
    <name evidence="2" type="ORF">F2Q69_00042698</name>
</gene>
<keyword evidence="1" id="KW-1133">Transmembrane helix</keyword>
<dbReference type="Proteomes" id="UP000712600">
    <property type="component" value="Unassembled WGS sequence"/>
</dbReference>
<sequence length="176" mass="19704">MWQDTLLWIAQARLFHPRIQAYVWLVASLFWIIPSKTFSSIIVSWSVLQIGIAFVSVVLLALIPSVLPNIRINLRAVLRNDAFAIVKTLCSVIFFNVFFLSSGSNRGVTDGLLFAVYGQLLGSMELPTWALVMVQIYGDGVAEDNQGAEPGTERNESKWCYILTLFMVGCIIVMKK</sequence>
<keyword evidence="1" id="KW-0812">Transmembrane</keyword>
<evidence type="ECO:0000313" key="3">
    <source>
        <dbReference type="Proteomes" id="UP000712600"/>
    </source>
</evidence>
<proteinExistence type="predicted"/>
<dbReference type="AlphaFoldDB" id="A0A8S9NB49"/>
<feature type="transmembrane region" description="Helical" evidence="1">
    <location>
        <begin position="21"/>
        <end position="42"/>
    </location>
</feature>
<feature type="transmembrane region" description="Helical" evidence="1">
    <location>
        <begin position="82"/>
        <end position="100"/>
    </location>
</feature>
<organism evidence="2 3">
    <name type="scientific">Brassica cretica</name>
    <name type="common">Mustard</name>
    <dbReference type="NCBI Taxonomy" id="69181"/>
    <lineage>
        <taxon>Eukaryota</taxon>
        <taxon>Viridiplantae</taxon>
        <taxon>Streptophyta</taxon>
        <taxon>Embryophyta</taxon>
        <taxon>Tracheophyta</taxon>
        <taxon>Spermatophyta</taxon>
        <taxon>Magnoliopsida</taxon>
        <taxon>eudicotyledons</taxon>
        <taxon>Gunneridae</taxon>
        <taxon>Pentapetalae</taxon>
        <taxon>rosids</taxon>
        <taxon>malvids</taxon>
        <taxon>Brassicales</taxon>
        <taxon>Brassicaceae</taxon>
        <taxon>Brassiceae</taxon>
        <taxon>Brassica</taxon>
    </lineage>
</organism>
<feature type="transmembrane region" description="Helical" evidence="1">
    <location>
        <begin position="112"/>
        <end position="137"/>
    </location>
</feature>
<keyword evidence="1" id="KW-0472">Membrane</keyword>
<feature type="transmembrane region" description="Helical" evidence="1">
    <location>
        <begin position="158"/>
        <end position="174"/>
    </location>
</feature>
<protein>
    <submittedName>
        <fullName evidence="2">Uncharacterized protein</fullName>
    </submittedName>
</protein>
<feature type="transmembrane region" description="Helical" evidence="1">
    <location>
        <begin position="48"/>
        <end position="70"/>
    </location>
</feature>
<name>A0A8S9NB49_BRACR</name>
<dbReference type="EMBL" id="QGKX02001621">
    <property type="protein sequence ID" value="KAF3499158.1"/>
    <property type="molecule type" value="Genomic_DNA"/>
</dbReference>
<comment type="caution">
    <text evidence="2">The sequence shown here is derived from an EMBL/GenBank/DDBJ whole genome shotgun (WGS) entry which is preliminary data.</text>
</comment>
<evidence type="ECO:0000313" key="2">
    <source>
        <dbReference type="EMBL" id="KAF3499158.1"/>
    </source>
</evidence>